<dbReference type="GO" id="GO:0043161">
    <property type="term" value="P:proteasome-mediated ubiquitin-dependent protein catabolic process"/>
    <property type="evidence" value="ECO:0007669"/>
    <property type="project" value="TreeGrafter"/>
</dbReference>
<accession>A0A9D4YA83</accession>
<dbReference type="SUPFAM" id="SSF109604">
    <property type="entry name" value="HD-domain/PDEase-like"/>
    <property type="match status" value="1"/>
</dbReference>
<proteinExistence type="predicted"/>
<dbReference type="EMBL" id="JAMSHJ010000002">
    <property type="protein sequence ID" value="KAI5435896.1"/>
    <property type="molecule type" value="Genomic_DNA"/>
</dbReference>
<dbReference type="Gene3D" id="1.10.3210.10">
    <property type="entry name" value="Hypothetical protein af1432"/>
    <property type="match status" value="1"/>
</dbReference>
<dbReference type="Pfam" id="PF00240">
    <property type="entry name" value="ubiquitin"/>
    <property type="match status" value="1"/>
</dbReference>
<dbReference type="Gramene" id="Psat02G0235600-T1">
    <property type="protein sequence ID" value="KAI5435896.1"/>
    <property type="gene ID" value="KIW84_022356"/>
</dbReference>
<dbReference type="AlphaFoldDB" id="A0A9D4YA83"/>
<reference evidence="2 3" key="1">
    <citation type="journal article" date="2022" name="Nat. Genet.">
        <title>Improved pea reference genome and pan-genome highlight genomic features and evolutionary characteristics.</title>
        <authorList>
            <person name="Yang T."/>
            <person name="Liu R."/>
            <person name="Luo Y."/>
            <person name="Hu S."/>
            <person name="Wang D."/>
            <person name="Wang C."/>
            <person name="Pandey M.K."/>
            <person name="Ge S."/>
            <person name="Xu Q."/>
            <person name="Li N."/>
            <person name="Li G."/>
            <person name="Huang Y."/>
            <person name="Saxena R.K."/>
            <person name="Ji Y."/>
            <person name="Li M."/>
            <person name="Yan X."/>
            <person name="He Y."/>
            <person name="Liu Y."/>
            <person name="Wang X."/>
            <person name="Xiang C."/>
            <person name="Varshney R.K."/>
            <person name="Ding H."/>
            <person name="Gao S."/>
            <person name="Zong X."/>
        </authorList>
    </citation>
    <scope>NUCLEOTIDE SEQUENCE [LARGE SCALE GENOMIC DNA]</scope>
    <source>
        <strain evidence="2 3">cv. Zhongwan 6</strain>
    </source>
</reference>
<comment type="caution">
    <text evidence="2">The sequence shown here is derived from an EMBL/GenBank/DDBJ whole genome shotgun (WGS) entry which is preliminary data.</text>
</comment>
<dbReference type="Gene3D" id="3.10.20.90">
    <property type="entry name" value="Phosphatidylinositol 3-kinase Catalytic Subunit, Chain A, domain 1"/>
    <property type="match status" value="1"/>
</dbReference>
<dbReference type="GO" id="GO:0070628">
    <property type="term" value="F:proteasome binding"/>
    <property type="evidence" value="ECO:0007669"/>
    <property type="project" value="TreeGrafter"/>
</dbReference>
<evidence type="ECO:0000313" key="2">
    <source>
        <dbReference type="EMBL" id="KAI5435896.1"/>
    </source>
</evidence>
<gene>
    <name evidence="2" type="ORF">KIW84_022356</name>
</gene>
<keyword evidence="3" id="KW-1185">Reference proteome</keyword>
<dbReference type="PROSITE" id="PS50053">
    <property type="entry name" value="UBIQUITIN_2"/>
    <property type="match status" value="1"/>
</dbReference>
<evidence type="ECO:0000313" key="3">
    <source>
        <dbReference type="Proteomes" id="UP001058974"/>
    </source>
</evidence>
<sequence length="270" mass="30645">MKINVKTLKETHFEIQVNPKDMVLDVKKIEIVQGVEGYPAVQKMLIHHGKVLKDESIMQSWSQMRATTAQRSLFQETNLSYLTLHGRDSEANEDSFDNVANSPIPDGSINEEDAGVEAVMEFTSSHLKAKRGGSNKPKKHGVLSVRAASMLGRKIQSTLEENQVAENSFVVVIPSMFLKPCYMQFYRIPITGISLVFDYIARDCRACGLDATLSFRDLTIHKLFATRADMYRTVYTHPKVKAMELMHLCKEMIICRFQIPFKIQLNTGRL</sequence>
<dbReference type="PANTHER" id="PTHR10621:SF35">
    <property type="entry name" value="UBIQUITIN RECEPTOR RAD23C"/>
    <property type="match status" value="1"/>
</dbReference>
<dbReference type="PANTHER" id="PTHR10621">
    <property type="entry name" value="UV EXCISION REPAIR PROTEIN RAD23"/>
    <property type="match status" value="1"/>
</dbReference>
<name>A0A9D4YA83_PEA</name>
<dbReference type="GO" id="GO:0005829">
    <property type="term" value="C:cytosol"/>
    <property type="evidence" value="ECO:0007669"/>
    <property type="project" value="TreeGrafter"/>
</dbReference>
<evidence type="ECO:0000259" key="1">
    <source>
        <dbReference type="PROSITE" id="PS50053"/>
    </source>
</evidence>
<dbReference type="SUPFAM" id="SSF54236">
    <property type="entry name" value="Ubiquitin-like"/>
    <property type="match status" value="1"/>
</dbReference>
<dbReference type="InterPro" id="IPR029071">
    <property type="entry name" value="Ubiquitin-like_domsf"/>
</dbReference>
<feature type="domain" description="Ubiquitin-like" evidence="1">
    <location>
        <begin position="1"/>
        <end position="60"/>
    </location>
</feature>
<dbReference type="InterPro" id="IPR000626">
    <property type="entry name" value="Ubiquitin-like_dom"/>
</dbReference>
<dbReference type="GO" id="GO:0005654">
    <property type="term" value="C:nucleoplasm"/>
    <property type="evidence" value="ECO:0007669"/>
    <property type="project" value="TreeGrafter"/>
</dbReference>
<dbReference type="Proteomes" id="UP001058974">
    <property type="component" value="Chromosome 2"/>
</dbReference>
<dbReference type="GO" id="GO:0031593">
    <property type="term" value="F:polyubiquitin modification-dependent protein binding"/>
    <property type="evidence" value="ECO:0007669"/>
    <property type="project" value="TreeGrafter"/>
</dbReference>
<organism evidence="2 3">
    <name type="scientific">Pisum sativum</name>
    <name type="common">Garden pea</name>
    <name type="synonym">Lathyrus oleraceus</name>
    <dbReference type="NCBI Taxonomy" id="3888"/>
    <lineage>
        <taxon>Eukaryota</taxon>
        <taxon>Viridiplantae</taxon>
        <taxon>Streptophyta</taxon>
        <taxon>Embryophyta</taxon>
        <taxon>Tracheophyta</taxon>
        <taxon>Spermatophyta</taxon>
        <taxon>Magnoliopsida</taxon>
        <taxon>eudicotyledons</taxon>
        <taxon>Gunneridae</taxon>
        <taxon>Pentapetalae</taxon>
        <taxon>rosids</taxon>
        <taxon>fabids</taxon>
        <taxon>Fabales</taxon>
        <taxon>Fabaceae</taxon>
        <taxon>Papilionoideae</taxon>
        <taxon>50 kb inversion clade</taxon>
        <taxon>NPAAA clade</taxon>
        <taxon>Hologalegina</taxon>
        <taxon>IRL clade</taxon>
        <taxon>Fabeae</taxon>
        <taxon>Lathyrus</taxon>
    </lineage>
</organism>
<dbReference type="GO" id="GO:0043130">
    <property type="term" value="F:ubiquitin binding"/>
    <property type="evidence" value="ECO:0007669"/>
    <property type="project" value="TreeGrafter"/>
</dbReference>
<protein>
    <recommendedName>
        <fullName evidence="1">Ubiquitin-like domain-containing protein</fullName>
    </recommendedName>
</protein>